<dbReference type="AlphaFoldDB" id="A0AAE8N4B4"/>
<feature type="compositionally biased region" description="Basic and acidic residues" evidence="1">
    <location>
        <begin position="120"/>
        <end position="137"/>
    </location>
</feature>
<evidence type="ECO:0000313" key="3">
    <source>
        <dbReference type="Proteomes" id="UP001187682"/>
    </source>
</evidence>
<accession>A0AAE8N4B4</accession>
<name>A0AAE8N4B4_9PEZI</name>
<protein>
    <recommendedName>
        <fullName evidence="4">Myb-like domain-containing protein</fullName>
    </recommendedName>
</protein>
<comment type="caution">
    <text evidence="2">The sequence shown here is derived from an EMBL/GenBank/DDBJ whole genome shotgun (WGS) entry which is preliminary data.</text>
</comment>
<reference evidence="2" key="1">
    <citation type="submission" date="2018-03" db="EMBL/GenBank/DDBJ databases">
        <authorList>
            <person name="Guldener U."/>
        </authorList>
    </citation>
    <scope>NUCLEOTIDE SEQUENCE</scope>
</reference>
<evidence type="ECO:0008006" key="4">
    <source>
        <dbReference type="Google" id="ProtNLM"/>
    </source>
</evidence>
<feature type="region of interest" description="Disordered" evidence="1">
    <location>
        <begin position="65"/>
        <end position="137"/>
    </location>
</feature>
<feature type="compositionally biased region" description="Basic and acidic residues" evidence="1">
    <location>
        <begin position="91"/>
        <end position="106"/>
    </location>
</feature>
<keyword evidence="3" id="KW-1185">Reference proteome</keyword>
<dbReference type="Proteomes" id="UP001187682">
    <property type="component" value="Unassembled WGS sequence"/>
</dbReference>
<gene>
    <name evidence="2" type="ORF">DNG_08439</name>
</gene>
<evidence type="ECO:0000256" key="1">
    <source>
        <dbReference type="SAM" id="MobiDB-lite"/>
    </source>
</evidence>
<organism evidence="2 3">
    <name type="scientific">Cephalotrichum gorgonifer</name>
    <dbReference type="NCBI Taxonomy" id="2041049"/>
    <lineage>
        <taxon>Eukaryota</taxon>
        <taxon>Fungi</taxon>
        <taxon>Dikarya</taxon>
        <taxon>Ascomycota</taxon>
        <taxon>Pezizomycotina</taxon>
        <taxon>Sordariomycetes</taxon>
        <taxon>Hypocreomycetidae</taxon>
        <taxon>Microascales</taxon>
        <taxon>Microascaceae</taxon>
        <taxon>Cephalotrichum</taxon>
    </lineage>
</organism>
<evidence type="ECO:0000313" key="2">
    <source>
        <dbReference type="EMBL" id="SPO05752.1"/>
    </source>
</evidence>
<dbReference type="EMBL" id="ONZQ02000013">
    <property type="protein sequence ID" value="SPO05752.1"/>
    <property type="molecule type" value="Genomic_DNA"/>
</dbReference>
<proteinExistence type="predicted"/>
<sequence length="137" mass="15413">MTSKVSWTAEADRDLLVAMAMTESGSKPSPKWDKVQTIMEGWGYGFTSSAMYQHFSKQIWKQIVQKRGEAASAKPAPASPDPKKRSRKKPKAAEKPEDSDSDLDRRPPKKAKLSVKKGRKVDEEEMTVKDEVKEECV</sequence>
<feature type="compositionally biased region" description="Basic residues" evidence="1">
    <location>
        <begin position="107"/>
        <end position="119"/>
    </location>
</feature>